<evidence type="ECO:0000313" key="4">
    <source>
        <dbReference type="Proteomes" id="UP001172101"/>
    </source>
</evidence>
<dbReference type="Proteomes" id="UP001172101">
    <property type="component" value="Unassembled WGS sequence"/>
</dbReference>
<gene>
    <name evidence="3" type="ORF">B0T26DRAFT_724596</name>
</gene>
<dbReference type="EMBL" id="JAUIRO010000006">
    <property type="protein sequence ID" value="KAK0710335.1"/>
    <property type="molecule type" value="Genomic_DNA"/>
</dbReference>
<comment type="caution">
    <text evidence="3">The sequence shown here is derived from an EMBL/GenBank/DDBJ whole genome shotgun (WGS) entry which is preliminary data.</text>
</comment>
<dbReference type="GeneID" id="85325973"/>
<feature type="region of interest" description="Disordered" evidence="1">
    <location>
        <begin position="275"/>
        <end position="306"/>
    </location>
</feature>
<feature type="signal peptide" evidence="2">
    <location>
        <begin position="1"/>
        <end position="23"/>
    </location>
</feature>
<organism evidence="3 4">
    <name type="scientific">Lasiosphaeria miniovina</name>
    <dbReference type="NCBI Taxonomy" id="1954250"/>
    <lineage>
        <taxon>Eukaryota</taxon>
        <taxon>Fungi</taxon>
        <taxon>Dikarya</taxon>
        <taxon>Ascomycota</taxon>
        <taxon>Pezizomycotina</taxon>
        <taxon>Sordariomycetes</taxon>
        <taxon>Sordariomycetidae</taxon>
        <taxon>Sordariales</taxon>
        <taxon>Lasiosphaeriaceae</taxon>
        <taxon>Lasiosphaeria</taxon>
    </lineage>
</organism>
<reference evidence="3" key="1">
    <citation type="submission" date="2023-06" db="EMBL/GenBank/DDBJ databases">
        <title>Genome-scale phylogeny and comparative genomics of the fungal order Sordariales.</title>
        <authorList>
            <consortium name="Lawrence Berkeley National Laboratory"/>
            <person name="Hensen N."/>
            <person name="Bonometti L."/>
            <person name="Westerberg I."/>
            <person name="Brannstrom I.O."/>
            <person name="Guillou S."/>
            <person name="Cros-Aarteil S."/>
            <person name="Calhoun S."/>
            <person name="Haridas S."/>
            <person name="Kuo A."/>
            <person name="Mondo S."/>
            <person name="Pangilinan J."/>
            <person name="Riley R."/>
            <person name="LaButti K."/>
            <person name="Andreopoulos B."/>
            <person name="Lipzen A."/>
            <person name="Chen C."/>
            <person name="Yanf M."/>
            <person name="Daum C."/>
            <person name="Ng V."/>
            <person name="Clum A."/>
            <person name="Steindorff A."/>
            <person name="Ohm R."/>
            <person name="Martin F."/>
            <person name="Silar P."/>
            <person name="Natvig D."/>
            <person name="Lalanne C."/>
            <person name="Gautier V."/>
            <person name="Ament-velasquez S.L."/>
            <person name="Kruys A."/>
            <person name="Hutchinson M.I."/>
            <person name="Powell A.J."/>
            <person name="Barry K."/>
            <person name="Miller A.N."/>
            <person name="Grigoriev I.V."/>
            <person name="Debuchy R."/>
            <person name="Gladieux P."/>
            <person name="Thoren M.H."/>
            <person name="Johannesson H."/>
        </authorList>
    </citation>
    <scope>NUCLEOTIDE SEQUENCE</scope>
    <source>
        <strain evidence="3">SMH2392-1A</strain>
    </source>
</reference>
<feature type="chain" id="PRO_5041207827" evidence="2">
    <location>
        <begin position="24"/>
        <end position="306"/>
    </location>
</feature>
<keyword evidence="4" id="KW-1185">Reference proteome</keyword>
<keyword evidence="2" id="KW-0732">Signal</keyword>
<evidence type="ECO:0000313" key="3">
    <source>
        <dbReference type="EMBL" id="KAK0710335.1"/>
    </source>
</evidence>
<evidence type="ECO:0000256" key="1">
    <source>
        <dbReference type="SAM" id="MobiDB-lite"/>
    </source>
</evidence>
<evidence type="ECO:0000256" key="2">
    <source>
        <dbReference type="SAM" id="SignalP"/>
    </source>
</evidence>
<dbReference type="RefSeq" id="XP_060293639.1">
    <property type="nucleotide sequence ID" value="XM_060442703.1"/>
</dbReference>
<protein>
    <submittedName>
        <fullName evidence="3">Uncharacterized protein</fullName>
    </submittedName>
</protein>
<accession>A0AA40A6Y2</accession>
<dbReference type="AlphaFoldDB" id="A0AA40A6Y2"/>
<sequence length="306" mass="34925">MADRENEILAVLLLLSHIFIGKGLDNCQSLFKEYYIRRKELETVSTISTTISSELKELGCTTLFRFVSLWGFIKLEETEGPRCRDLRHLKAHLELVRIWESINLQDATRLDELKILRRSETFQKFLTDKKLVGKRVSTHKSQLTSFVAHQLGITNKKFTITASRYKPLLTLVRHFGGVLAFIPRSRLLVLFRRVRNVTAKEEEQILSTIITRMTQEFPGISDLCSETLRNMVEPILEEKDLPPTLGLTLLSAEEISTFQSKSVWEMVINGANTSPKPRVFELQDEDGSEANNGDGVGEESFFSDSD</sequence>
<proteinExistence type="predicted"/>
<name>A0AA40A6Y2_9PEZI</name>